<protein>
    <submittedName>
        <fullName evidence="2">Uncharacterized protein</fullName>
    </submittedName>
</protein>
<feature type="compositionally biased region" description="Polar residues" evidence="1">
    <location>
        <begin position="64"/>
        <end position="73"/>
    </location>
</feature>
<evidence type="ECO:0000256" key="1">
    <source>
        <dbReference type="SAM" id="MobiDB-lite"/>
    </source>
</evidence>
<feature type="region of interest" description="Disordered" evidence="1">
    <location>
        <begin position="50"/>
        <end position="108"/>
    </location>
</feature>
<name>A0AAN4ZKX1_9BILA</name>
<proteinExistence type="predicted"/>
<evidence type="ECO:0000313" key="3">
    <source>
        <dbReference type="Proteomes" id="UP001328107"/>
    </source>
</evidence>
<accession>A0AAN4ZKX1</accession>
<dbReference type="EMBL" id="BTRK01000003">
    <property type="protein sequence ID" value="GMR40288.1"/>
    <property type="molecule type" value="Genomic_DNA"/>
</dbReference>
<sequence length="108" mass="11108">MSLVTPGRGMKRGEELLATCGEDILEGVDELSEESDAKIVLGKYDRVNGEEALTEDEDGAPGALTNSSFSSPPTKKENDADSGTASSLSSSPASSSSSDGNNVKIVIV</sequence>
<dbReference type="Proteomes" id="UP001328107">
    <property type="component" value="Unassembled WGS sequence"/>
</dbReference>
<feature type="compositionally biased region" description="Low complexity" evidence="1">
    <location>
        <begin position="81"/>
        <end position="99"/>
    </location>
</feature>
<evidence type="ECO:0000313" key="2">
    <source>
        <dbReference type="EMBL" id="GMR40288.1"/>
    </source>
</evidence>
<keyword evidence="3" id="KW-1185">Reference proteome</keyword>
<gene>
    <name evidence="2" type="ORF">PMAYCL1PPCAC_10483</name>
</gene>
<comment type="caution">
    <text evidence="2">The sequence shown here is derived from an EMBL/GenBank/DDBJ whole genome shotgun (WGS) entry which is preliminary data.</text>
</comment>
<organism evidence="2 3">
    <name type="scientific">Pristionchus mayeri</name>
    <dbReference type="NCBI Taxonomy" id="1317129"/>
    <lineage>
        <taxon>Eukaryota</taxon>
        <taxon>Metazoa</taxon>
        <taxon>Ecdysozoa</taxon>
        <taxon>Nematoda</taxon>
        <taxon>Chromadorea</taxon>
        <taxon>Rhabditida</taxon>
        <taxon>Rhabditina</taxon>
        <taxon>Diplogasteromorpha</taxon>
        <taxon>Diplogasteroidea</taxon>
        <taxon>Neodiplogasteridae</taxon>
        <taxon>Pristionchus</taxon>
    </lineage>
</organism>
<reference evidence="3" key="1">
    <citation type="submission" date="2022-10" db="EMBL/GenBank/DDBJ databases">
        <title>Genome assembly of Pristionchus species.</title>
        <authorList>
            <person name="Yoshida K."/>
            <person name="Sommer R.J."/>
        </authorList>
    </citation>
    <scope>NUCLEOTIDE SEQUENCE [LARGE SCALE GENOMIC DNA]</scope>
    <source>
        <strain evidence="3">RS5460</strain>
    </source>
</reference>
<dbReference type="AlphaFoldDB" id="A0AAN4ZKX1"/>